<gene>
    <name evidence="1" type="ORF">LNTAR_12591</name>
</gene>
<dbReference type="AlphaFoldDB" id="A6DJW9"/>
<proteinExistence type="predicted"/>
<dbReference type="STRING" id="313628.LNTAR_12591"/>
<evidence type="ECO:0000313" key="1">
    <source>
        <dbReference type="EMBL" id="EDM28193.1"/>
    </source>
</evidence>
<name>A6DJW9_9BACT</name>
<evidence type="ECO:0000313" key="2">
    <source>
        <dbReference type="Proteomes" id="UP000004947"/>
    </source>
</evidence>
<dbReference type="RefSeq" id="WP_007278185.1">
    <property type="nucleotide sequence ID" value="NZ_ABCK01000006.1"/>
</dbReference>
<dbReference type="Proteomes" id="UP000004947">
    <property type="component" value="Unassembled WGS sequence"/>
</dbReference>
<reference evidence="1 2" key="1">
    <citation type="journal article" date="2010" name="J. Bacteriol.">
        <title>Genome sequence of Lentisphaera araneosa HTCC2155T, the type species of the order Lentisphaerales in the phylum Lentisphaerae.</title>
        <authorList>
            <person name="Thrash J.C."/>
            <person name="Cho J.C."/>
            <person name="Vergin K.L."/>
            <person name="Morris R.M."/>
            <person name="Giovannoni S.J."/>
        </authorList>
    </citation>
    <scope>NUCLEOTIDE SEQUENCE [LARGE SCALE GENOMIC DNA]</scope>
    <source>
        <strain evidence="1 2">HTCC2155</strain>
    </source>
</reference>
<sequence>MNKLSLILFSTALFFSCVNKPEVEDLGSDALLLKQDALKIVYHKTEGSYIGKAIFDDELAFDYLQESFPSTAQNFRSRNGSDIHDKESIISRTFLPHPSLNVNRSFALKENALELNWRFKNTSEKAITGKFQINMKIDKNAKVRGKNDGTEITLYNGLKLNFIHGSHLSFTPSTEGLKISDRQYRRIKPLHRDSEKIIIKFSK</sequence>
<protein>
    <submittedName>
        <fullName evidence="1">Uncharacterized protein</fullName>
    </submittedName>
</protein>
<comment type="caution">
    <text evidence="1">The sequence shown here is derived from an EMBL/GenBank/DDBJ whole genome shotgun (WGS) entry which is preliminary data.</text>
</comment>
<accession>A6DJW9</accession>
<keyword evidence="2" id="KW-1185">Reference proteome</keyword>
<dbReference type="EMBL" id="ABCK01000006">
    <property type="protein sequence ID" value="EDM28193.1"/>
    <property type="molecule type" value="Genomic_DNA"/>
</dbReference>
<organism evidence="1 2">
    <name type="scientific">Lentisphaera araneosa HTCC2155</name>
    <dbReference type="NCBI Taxonomy" id="313628"/>
    <lineage>
        <taxon>Bacteria</taxon>
        <taxon>Pseudomonadati</taxon>
        <taxon>Lentisphaerota</taxon>
        <taxon>Lentisphaeria</taxon>
        <taxon>Lentisphaerales</taxon>
        <taxon>Lentisphaeraceae</taxon>
        <taxon>Lentisphaera</taxon>
    </lineage>
</organism>
<dbReference type="PROSITE" id="PS51257">
    <property type="entry name" value="PROKAR_LIPOPROTEIN"/>
    <property type="match status" value="1"/>
</dbReference>